<sequence>MNSSHPPKPRSSIVTVLAAGFALICAWVAPSAQAFQIQNHDRITRDALAPLGVDNVTMGQILVGPPPGAGVVGSDAFFADEFRHIDNANDPAAICARTQEAWNFFTPLIVSGAQPTGPGGSDLVDGPQARAAFGGLAHALQDFYSHSNWVEDNIAVGQVDRMPPPLMPTCDPASLPAGLHTGFYAVDSDRHDPLGGCPPGGPPPGFVECHSTLNKDAWDTPRGMMLVPGTNPPINHFDLAAQLATKATADLYWQIRNLVVSDAGECAAANLFQAERRQACW</sequence>
<evidence type="ECO:0000259" key="1">
    <source>
        <dbReference type="Pfam" id="PF25107"/>
    </source>
</evidence>
<organism evidence="2 3">
    <name type="scientific">Mycolicibacterium celeriflavum</name>
    <name type="common">Mycobacterium celeriflavum</name>
    <dbReference type="NCBI Taxonomy" id="1249101"/>
    <lineage>
        <taxon>Bacteria</taxon>
        <taxon>Bacillati</taxon>
        <taxon>Actinomycetota</taxon>
        <taxon>Actinomycetes</taxon>
        <taxon>Mycobacteriales</taxon>
        <taxon>Mycobacteriaceae</taxon>
        <taxon>Mycolicibacterium</taxon>
    </lineage>
</organism>
<dbReference type="Proteomes" id="UP000466431">
    <property type="component" value="Chromosome"/>
</dbReference>
<protein>
    <recommendedName>
        <fullName evidence="1">VWA7 N-terminal domain-containing protein</fullName>
    </recommendedName>
</protein>
<dbReference type="Pfam" id="PF25107">
    <property type="entry name" value="VWA7_N"/>
    <property type="match status" value="1"/>
</dbReference>
<keyword evidence="3" id="KW-1185">Reference proteome</keyword>
<dbReference type="KEGG" id="mcee:MCEL_35190"/>
<gene>
    <name evidence="2" type="ORF">MCEL_35190</name>
</gene>
<dbReference type="EMBL" id="AP022591">
    <property type="protein sequence ID" value="BBY45224.1"/>
    <property type="molecule type" value="Genomic_DNA"/>
</dbReference>
<dbReference type="STRING" id="1249101.BST21_04365"/>
<accession>A0A1X0C0F0</accession>
<evidence type="ECO:0000313" key="2">
    <source>
        <dbReference type="EMBL" id="BBY45224.1"/>
    </source>
</evidence>
<evidence type="ECO:0000313" key="3">
    <source>
        <dbReference type="Proteomes" id="UP000466431"/>
    </source>
</evidence>
<reference evidence="2 3" key="1">
    <citation type="journal article" date="2019" name="Emerg. Microbes Infect.">
        <title>Comprehensive subspecies identification of 175 nontuberculous mycobacteria species based on 7547 genomic profiles.</title>
        <authorList>
            <person name="Matsumoto Y."/>
            <person name="Kinjo T."/>
            <person name="Motooka D."/>
            <person name="Nabeya D."/>
            <person name="Jung N."/>
            <person name="Uechi K."/>
            <person name="Horii T."/>
            <person name="Iida T."/>
            <person name="Fujita J."/>
            <person name="Nakamura S."/>
        </authorList>
    </citation>
    <scope>NUCLEOTIDE SEQUENCE [LARGE SCALE GENOMIC DNA]</scope>
    <source>
        <strain evidence="2 3">JCM 18439</strain>
    </source>
</reference>
<feature type="domain" description="VWA7 N-terminal" evidence="1">
    <location>
        <begin position="128"/>
        <end position="151"/>
    </location>
</feature>
<dbReference type="OrthoDB" id="319873at2"/>
<name>A0A1X0C0F0_MYCCF</name>
<proteinExistence type="predicted"/>
<dbReference type="RefSeq" id="WP_083000399.1">
    <property type="nucleotide sequence ID" value="NZ_AP022591.1"/>
</dbReference>
<dbReference type="InterPro" id="IPR056862">
    <property type="entry name" value="VWA7_N"/>
</dbReference>
<dbReference type="AlphaFoldDB" id="A0A1X0C0F0"/>